<feature type="transmembrane region" description="Helical" evidence="5">
    <location>
        <begin position="71"/>
        <end position="94"/>
    </location>
</feature>
<comment type="subcellular location">
    <subcellularLocation>
        <location evidence="1">Membrane</location>
        <topology evidence="1">Multi-pass membrane protein</topology>
    </subcellularLocation>
</comment>
<keyword evidence="2 5" id="KW-0812">Transmembrane</keyword>
<evidence type="ECO:0000256" key="4">
    <source>
        <dbReference type="ARBA" id="ARBA00023136"/>
    </source>
</evidence>
<dbReference type="HOGENOM" id="CLU_008455_0_4_1"/>
<evidence type="ECO:0000313" key="7">
    <source>
        <dbReference type="EMBL" id="KIM81228.1"/>
    </source>
</evidence>
<gene>
    <name evidence="7" type="ORF">PILCRDRAFT_72078</name>
</gene>
<feature type="transmembrane region" description="Helical" evidence="5">
    <location>
        <begin position="47"/>
        <end position="65"/>
    </location>
</feature>
<evidence type="ECO:0000256" key="5">
    <source>
        <dbReference type="SAM" id="Phobius"/>
    </source>
</evidence>
<evidence type="ECO:0000256" key="3">
    <source>
        <dbReference type="ARBA" id="ARBA00022989"/>
    </source>
</evidence>
<feature type="transmembrane region" description="Helical" evidence="5">
    <location>
        <begin position="248"/>
        <end position="267"/>
    </location>
</feature>
<dbReference type="PROSITE" id="PS50850">
    <property type="entry name" value="MFS"/>
    <property type="match status" value="1"/>
</dbReference>
<dbReference type="PANTHER" id="PTHR23502:SF134">
    <property type="entry name" value="MAJOR FACILITATOR SUPERFAMILY (MFS) PROFILE DOMAIN-CONTAINING PROTEIN-RELATED"/>
    <property type="match status" value="1"/>
</dbReference>
<feature type="domain" description="Major facilitator superfamily (MFS) profile" evidence="6">
    <location>
        <begin position="1"/>
        <end position="407"/>
    </location>
</feature>
<feature type="transmembrane region" description="Helical" evidence="5">
    <location>
        <begin position="385"/>
        <end position="405"/>
    </location>
</feature>
<dbReference type="GO" id="GO:0005886">
    <property type="term" value="C:plasma membrane"/>
    <property type="evidence" value="ECO:0007669"/>
    <property type="project" value="TreeGrafter"/>
</dbReference>
<dbReference type="GO" id="GO:0022857">
    <property type="term" value="F:transmembrane transporter activity"/>
    <property type="evidence" value="ECO:0007669"/>
    <property type="project" value="InterPro"/>
</dbReference>
<sequence length="423" mass="47305">MGFPTMTRDLHCTEFQASIGLAVYALGFGVFPLVTTSFSEEIGRRPLYIGSLVGHILMHLTVALSKNIRTVIIARFLAGGFGSTGAVMVGGTIADIWGPHERSLPMSIYSFAAVGGTGLGPVAAGWVEMNPRLQWRWIQWIHMILTGVILVLVVAVMKETRSTIILIRLAKKLRKETGDFRYRARAEDEQGSLRTLIYISCTRPLYLLLTEPTVLTISIWVGFAWGILYCLIESIGPIFKNLHGFNQGQIGLAFLGIVIGSFLGFWTNLYQERLYQKHFANRGPEARLYMSCVAGVVFPVGMFIYAWSSFTQVHWIAQMIGMVAFIWASFTIYLAVFTYLADCYGPFASSALAGQSLFRNLMGMAFPLFTEQMFAALTYKWANTLFAFVAVLLFPIPFVFFLYGARIRARSKFSRLVLEKEIG</sequence>
<feature type="transmembrane region" description="Helical" evidence="5">
    <location>
        <begin position="288"/>
        <end position="307"/>
    </location>
</feature>
<dbReference type="Gene3D" id="1.20.1250.20">
    <property type="entry name" value="MFS general substrate transporter like domains"/>
    <property type="match status" value="1"/>
</dbReference>
<evidence type="ECO:0000259" key="6">
    <source>
        <dbReference type="PROSITE" id="PS50850"/>
    </source>
</evidence>
<dbReference type="Pfam" id="PF07690">
    <property type="entry name" value="MFS_1"/>
    <property type="match status" value="1"/>
</dbReference>
<dbReference type="AlphaFoldDB" id="A0A0C3B4V0"/>
<accession>A0A0C3B4V0</accession>
<dbReference type="OrthoDB" id="5376138at2759"/>
<evidence type="ECO:0000256" key="2">
    <source>
        <dbReference type="ARBA" id="ARBA00022692"/>
    </source>
</evidence>
<keyword evidence="8" id="KW-1185">Reference proteome</keyword>
<dbReference type="InterPro" id="IPR011701">
    <property type="entry name" value="MFS"/>
</dbReference>
<keyword evidence="3 5" id="KW-1133">Transmembrane helix</keyword>
<feature type="transmembrane region" description="Helical" evidence="5">
    <location>
        <begin position="106"/>
        <end position="127"/>
    </location>
</feature>
<dbReference type="InParanoid" id="A0A0C3B4V0"/>
<proteinExistence type="predicted"/>
<reference evidence="7 8" key="1">
    <citation type="submission" date="2014-04" db="EMBL/GenBank/DDBJ databases">
        <authorList>
            <consortium name="DOE Joint Genome Institute"/>
            <person name="Kuo A."/>
            <person name="Tarkka M."/>
            <person name="Buscot F."/>
            <person name="Kohler A."/>
            <person name="Nagy L.G."/>
            <person name="Floudas D."/>
            <person name="Copeland A."/>
            <person name="Barry K.W."/>
            <person name="Cichocki N."/>
            <person name="Veneault-Fourrey C."/>
            <person name="LaButti K."/>
            <person name="Lindquist E.A."/>
            <person name="Lipzen A."/>
            <person name="Lundell T."/>
            <person name="Morin E."/>
            <person name="Murat C."/>
            <person name="Sun H."/>
            <person name="Tunlid A."/>
            <person name="Henrissat B."/>
            <person name="Grigoriev I.V."/>
            <person name="Hibbett D.S."/>
            <person name="Martin F."/>
            <person name="Nordberg H.P."/>
            <person name="Cantor M.N."/>
            <person name="Hua S.X."/>
        </authorList>
    </citation>
    <scope>NUCLEOTIDE SEQUENCE [LARGE SCALE GENOMIC DNA]</scope>
    <source>
        <strain evidence="7 8">F 1598</strain>
    </source>
</reference>
<feature type="transmembrane region" description="Helical" evidence="5">
    <location>
        <begin position="205"/>
        <end position="228"/>
    </location>
</feature>
<dbReference type="SUPFAM" id="SSF103473">
    <property type="entry name" value="MFS general substrate transporter"/>
    <property type="match status" value="1"/>
</dbReference>
<feature type="transmembrane region" description="Helical" evidence="5">
    <location>
        <begin position="15"/>
        <end position="35"/>
    </location>
</feature>
<organism evidence="7 8">
    <name type="scientific">Piloderma croceum (strain F 1598)</name>
    <dbReference type="NCBI Taxonomy" id="765440"/>
    <lineage>
        <taxon>Eukaryota</taxon>
        <taxon>Fungi</taxon>
        <taxon>Dikarya</taxon>
        <taxon>Basidiomycota</taxon>
        <taxon>Agaricomycotina</taxon>
        <taxon>Agaricomycetes</taxon>
        <taxon>Agaricomycetidae</taxon>
        <taxon>Atheliales</taxon>
        <taxon>Atheliaceae</taxon>
        <taxon>Piloderma</taxon>
    </lineage>
</organism>
<evidence type="ECO:0000313" key="8">
    <source>
        <dbReference type="Proteomes" id="UP000054166"/>
    </source>
</evidence>
<dbReference type="InterPro" id="IPR036259">
    <property type="entry name" value="MFS_trans_sf"/>
</dbReference>
<dbReference type="CDD" id="cd17323">
    <property type="entry name" value="MFS_Tpo1_MDR_like"/>
    <property type="match status" value="1"/>
</dbReference>
<dbReference type="FunFam" id="1.20.1250.20:FF:000082">
    <property type="entry name" value="MFS multidrug transporter, putative"/>
    <property type="match status" value="1"/>
</dbReference>
<dbReference type="Proteomes" id="UP000054166">
    <property type="component" value="Unassembled WGS sequence"/>
</dbReference>
<dbReference type="PANTHER" id="PTHR23502">
    <property type="entry name" value="MAJOR FACILITATOR SUPERFAMILY"/>
    <property type="match status" value="1"/>
</dbReference>
<feature type="transmembrane region" description="Helical" evidence="5">
    <location>
        <begin position="139"/>
        <end position="157"/>
    </location>
</feature>
<feature type="transmembrane region" description="Helical" evidence="5">
    <location>
        <begin position="313"/>
        <end position="340"/>
    </location>
</feature>
<keyword evidence="4 5" id="KW-0472">Membrane</keyword>
<dbReference type="STRING" id="765440.A0A0C3B4V0"/>
<name>A0A0C3B4V0_PILCF</name>
<dbReference type="EMBL" id="KN833000">
    <property type="protein sequence ID" value="KIM81228.1"/>
    <property type="molecule type" value="Genomic_DNA"/>
</dbReference>
<evidence type="ECO:0000256" key="1">
    <source>
        <dbReference type="ARBA" id="ARBA00004141"/>
    </source>
</evidence>
<reference evidence="8" key="2">
    <citation type="submission" date="2015-01" db="EMBL/GenBank/DDBJ databases">
        <title>Evolutionary Origins and Diversification of the Mycorrhizal Mutualists.</title>
        <authorList>
            <consortium name="DOE Joint Genome Institute"/>
            <consortium name="Mycorrhizal Genomics Consortium"/>
            <person name="Kohler A."/>
            <person name="Kuo A."/>
            <person name="Nagy L.G."/>
            <person name="Floudas D."/>
            <person name="Copeland A."/>
            <person name="Barry K.W."/>
            <person name="Cichocki N."/>
            <person name="Veneault-Fourrey C."/>
            <person name="LaButti K."/>
            <person name="Lindquist E.A."/>
            <person name="Lipzen A."/>
            <person name="Lundell T."/>
            <person name="Morin E."/>
            <person name="Murat C."/>
            <person name="Riley R."/>
            <person name="Ohm R."/>
            <person name="Sun H."/>
            <person name="Tunlid A."/>
            <person name="Henrissat B."/>
            <person name="Grigoriev I.V."/>
            <person name="Hibbett D.S."/>
            <person name="Martin F."/>
        </authorList>
    </citation>
    <scope>NUCLEOTIDE SEQUENCE [LARGE SCALE GENOMIC DNA]</scope>
    <source>
        <strain evidence="8">F 1598</strain>
    </source>
</reference>
<dbReference type="InterPro" id="IPR020846">
    <property type="entry name" value="MFS_dom"/>
</dbReference>
<protein>
    <recommendedName>
        <fullName evidence="6">Major facilitator superfamily (MFS) profile domain-containing protein</fullName>
    </recommendedName>
</protein>